<keyword evidence="1" id="KW-1133">Transmembrane helix</keyword>
<dbReference type="Proteomes" id="UP000828390">
    <property type="component" value="Unassembled WGS sequence"/>
</dbReference>
<reference evidence="2" key="1">
    <citation type="journal article" date="2019" name="bioRxiv">
        <title>The Genome of the Zebra Mussel, Dreissena polymorpha: A Resource for Invasive Species Research.</title>
        <authorList>
            <person name="McCartney M.A."/>
            <person name="Auch B."/>
            <person name="Kono T."/>
            <person name="Mallez S."/>
            <person name="Zhang Y."/>
            <person name="Obille A."/>
            <person name="Becker A."/>
            <person name="Abrahante J.E."/>
            <person name="Garbe J."/>
            <person name="Badalamenti J.P."/>
            <person name="Herman A."/>
            <person name="Mangelson H."/>
            <person name="Liachko I."/>
            <person name="Sullivan S."/>
            <person name="Sone E.D."/>
            <person name="Koren S."/>
            <person name="Silverstein K.A.T."/>
            <person name="Beckman K.B."/>
            <person name="Gohl D.M."/>
        </authorList>
    </citation>
    <scope>NUCLEOTIDE SEQUENCE</scope>
    <source>
        <strain evidence="2">Duluth1</strain>
        <tissue evidence="2">Whole animal</tissue>
    </source>
</reference>
<accession>A0A9D4GMJ7</accession>
<name>A0A9D4GMJ7_DREPO</name>
<reference evidence="2" key="2">
    <citation type="submission" date="2020-11" db="EMBL/GenBank/DDBJ databases">
        <authorList>
            <person name="McCartney M.A."/>
            <person name="Auch B."/>
            <person name="Kono T."/>
            <person name="Mallez S."/>
            <person name="Becker A."/>
            <person name="Gohl D.M."/>
            <person name="Silverstein K.A.T."/>
            <person name="Koren S."/>
            <person name="Bechman K.B."/>
            <person name="Herman A."/>
            <person name="Abrahante J.E."/>
            <person name="Garbe J."/>
        </authorList>
    </citation>
    <scope>NUCLEOTIDE SEQUENCE</scope>
    <source>
        <strain evidence="2">Duluth1</strain>
        <tissue evidence="2">Whole animal</tissue>
    </source>
</reference>
<dbReference type="EMBL" id="JAIWYP010000005">
    <property type="protein sequence ID" value="KAH3819939.1"/>
    <property type="molecule type" value="Genomic_DNA"/>
</dbReference>
<proteinExistence type="predicted"/>
<feature type="transmembrane region" description="Helical" evidence="1">
    <location>
        <begin position="12"/>
        <end position="36"/>
    </location>
</feature>
<keyword evidence="3" id="KW-1185">Reference proteome</keyword>
<organism evidence="2 3">
    <name type="scientific">Dreissena polymorpha</name>
    <name type="common">Zebra mussel</name>
    <name type="synonym">Mytilus polymorpha</name>
    <dbReference type="NCBI Taxonomy" id="45954"/>
    <lineage>
        <taxon>Eukaryota</taxon>
        <taxon>Metazoa</taxon>
        <taxon>Spiralia</taxon>
        <taxon>Lophotrochozoa</taxon>
        <taxon>Mollusca</taxon>
        <taxon>Bivalvia</taxon>
        <taxon>Autobranchia</taxon>
        <taxon>Heteroconchia</taxon>
        <taxon>Euheterodonta</taxon>
        <taxon>Imparidentia</taxon>
        <taxon>Neoheterodontei</taxon>
        <taxon>Myida</taxon>
        <taxon>Dreissenoidea</taxon>
        <taxon>Dreissenidae</taxon>
        <taxon>Dreissena</taxon>
    </lineage>
</organism>
<comment type="caution">
    <text evidence="2">The sequence shown here is derived from an EMBL/GenBank/DDBJ whole genome shotgun (WGS) entry which is preliminary data.</text>
</comment>
<evidence type="ECO:0000313" key="2">
    <source>
        <dbReference type="EMBL" id="KAH3819939.1"/>
    </source>
</evidence>
<evidence type="ECO:0000313" key="3">
    <source>
        <dbReference type="Proteomes" id="UP000828390"/>
    </source>
</evidence>
<sequence>MYRRSLTFATRSVISATFSLLKYGIPAAIILCWTAVRRSYLARISDCFRYLSSSRSTSAFRSAFVMYRDVGYANTEPV</sequence>
<dbReference type="AlphaFoldDB" id="A0A9D4GMJ7"/>
<protein>
    <submittedName>
        <fullName evidence="2">Uncharacterized protein</fullName>
    </submittedName>
</protein>
<keyword evidence="1" id="KW-0472">Membrane</keyword>
<gene>
    <name evidence="2" type="ORF">DPMN_121683</name>
</gene>
<keyword evidence="1" id="KW-0812">Transmembrane</keyword>
<evidence type="ECO:0000256" key="1">
    <source>
        <dbReference type="SAM" id="Phobius"/>
    </source>
</evidence>